<dbReference type="InterPro" id="IPR010131">
    <property type="entry name" value="MdtP/NodT-like"/>
</dbReference>
<gene>
    <name evidence="3" type="ORF">HHI_09272</name>
</gene>
<dbReference type="PANTHER" id="PTHR30203:SF32">
    <property type="entry name" value="CATION EFFLUX SYSTEM PROTEIN CUSC"/>
    <property type="match status" value="1"/>
</dbReference>
<dbReference type="SUPFAM" id="SSF56954">
    <property type="entry name" value="Outer membrane efflux proteins (OEP)"/>
    <property type="match status" value="1"/>
</dbReference>
<dbReference type="EMBL" id="ARYI01000007">
    <property type="protein sequence ID" value="KCZ93575.1"/>
    <property type="molecule type" value="Genomic_DNA"/>
</dbReference>
<dbReference type="PROSITE" id="PS51257">
    <property type="entry name" value="PROKAR_LIPOPROTEIN"/>
    <property type="match status" value="1"/>
</dbReference>
<dbReference type="AlphaFoldDB" id="A0A059FSC9"/>
<keyword evidence="2" id="KW-0812">Transmembrane</keyword>
<evidence type="ECO:0000256" key="1">
    <source>
        <dbReference type="ARBA" id="ARBA00007613"/>
    </source>
</evidence>
<keyword evidence="2" id="KW-0732">Signal</keyword>
<comment type="subcellular location">
    <subcellularLocation>
        <location evidence="2">Cell membrane</location>
        <topology evidence="2">Lipid-anchor</topology>
    </subcellularLocation>
</comment>
<dbReference type="InterPro" id="IPR003423">
    <property type="entry name" value="OMP_efflux"/>
</dbReference>
<dbReference type="RefSeq" id="WP_011648032.1">
    <property type="nucleotide sequence ID" value="NZ_ARYI01000007.1"/>
</dbReference>
<dbReference type="Pfam" id="PF02321">
    <property type="entry name" value="OEP"/>
    <property type="match status" value="2"/>
</dbReference>
<evidence type="ECO:0000313" key="3">
    <source>
        <dbReference type="EMBL" id="KCZ93575.1"/>
    </source>
</evidence>
<name>A0A059FSC9_9PROT</name>
<keyword evidence="4" id="KW-1185">Reference proteome</keyword>
<dbReference type="Proteomes" id="UP000025061">
    <property type="component" value="Unassembled WGS sequence"/>
</dbReference>
<dbReference type="OrthoDB" id="9783100at2"/>
<dbReference type="NCBIfam" id="TIGR01845">
    <property type="entry name" value="outer_NodT"/>
    <property type="match status" value="1"/>
</dbReference>
<feature type="signal peptide" evidence="2">
    <location>
        <begin position="1"/>
        <end position="22"/>
    </location>
</feature>
<organism evidence="3 4">
    <name type="scientific">Hyphomonas hirschiana VP5</name>
    <dbReference type="NCBI Taxonomy" id="1280951"/>
    <lineage>
        <taxon>Bacteria</taxon>
        <taxon>Pseudomonadati</taxon>
        <taxon>Pseudomonadota</taxon>
        <taxon>Alphaproteobacteria</taxon>
        <taxon>Hyphomonadales</taxon>
        <taxon>Hyphomonadaceae</taxon>
        <taxon>Hyphomonas</taxon>
    </lineage>
</organism>
<feature type="chain" id="PRO_5001431869" evidence="2">
    <location>
        <begin position="23"/>
        <end position="489"/>
    </location>
</feature>
<comment type="caution">
    <text evidence="3">The sequence shown here is derived from an EMBL/GenBank/DDBJ whole genome shotgun (WGS) entry which is preliminary data.</text>
</comment>
<dbReference type="GO" id="GO:0015562">
    <property type="term" value="F:efflux transmembrane transporter activity"/>
    <property type="evidence" value="ECO:0007669"/>
    <property type="project" value="InterPro"/>
</dbReference>
<keyword evidence="2 3" id="KW-0449">Lipoprotein</keyword>
<dbReference type="GO" id="GO:0005886">
    <property type="term" value="C:plasma membrane"/>
    <property type="evidence" value="ECO:0007669"/>
    <property type="project" value="UniProtKB-SubCell"/>
</dbReference>
<keyword evidence="2" id="KW-0564">Palmitate</keyword>
<accession>A0A059FSC9</accession>
<dbReference type="PATRIC" id="fig|1280951.3.peg.1870"/>
<keyword evidence="2" id="KW-0472">Membrane</keyword>
<evidence type="ECO:0000313" key="4">
    <source>
        <dbReference type="Proteomes" id="UP000025061"/>
    </source>
</evidence>
<proteinExistence type="inferred from homology"/>
<sequence>MKNSLLLMGTAMLAACATSPNAIERLATDREALFAAAPEAPAEWAARGVAGVAETGNWLDQFNDPVMNELVAEALAANPTLESRAASLRASAALSRSARGQRWPSLSATASFGGTSTGVTLPAGGDDRINGEVYGLGLDASWEFDLWGRISNGIAQADADYAATAADLAATELSIAAQTASAWISLNEALTQERIAVLTYEARQRVVDLTEPRVRAGIYGPLELRTARSVLAQAEAAIAARRQFSNEATRRLEVLLGRYPSAELTAPAIIPELPPMEVVGNPALMLSRRPDIAVLEARVVGAGLQAEAARLALLPSLGLTGSLGTNETDISDALDPTLIAARLIGNLIQPLFSGGSLNAQRLAAIAQAEAAVANYAGAALDAWREVENALTADILLAQQEDAQGRALEEARFAEEIAERQYSSGTVNVFNLIDAQTRRLTAESQLATARADRARNRITYHLALGGGVPVMELAGEDDLFDTDAAESGRR</sequence>
<evidence type="ECO:0000256" key="2">
    <source>
        <dbReference type="RuleBase" id="RU362097"/>
    </source>
</evidence>
<dbReference type="Gene3D" id="1.20.1600.10">
    <property type="entry name" value="Outer membrane efflux proteins (OEP)"/>
    <property type="match status" value="1"/>
</dbReference>
<comment type="similarity">
    <text evidence="1 2">Belongs to the outer membrane factor (OMF) (TC 1.B.17) family.</text>
</comment>
<protein>
    <submittedName>
        <fullName evidence="3">RND efflux system outer membrane lipoprotein</fullName>
    </submittedName>
</protein>
<dbReference type="PANTHER" id="PTHR30203">
    <property type="entry name" value="OUTER MEMBRANE CATION EFFLUX PROTEIN"/>
    <property type="match status" value="1"/>
</dbReference>
<keyword evidence="2" id="KW-1134">Transmembrane beta strand</keyword>
<reference evidence="3 4" key="1">
    <citation type="submission" date="2013-04" db="EMBL/GenBank/DDBJ databases">
        <title>Hyphomonas hirschiana VP5 Genome Sequencing.</title>
        <authorList>
            <person name="Lai Q."/>
            <person name="Shao Z."/>
        </authorList>
    </citation>
    <scope>NUCLEOTIDE SEQUENCE [LARGE SCALE GENOMIC DNA]</scope>
    <source>
        <strain evidence="3 4">VP5</strain>
    </source>
</reference>
<dbReference type="Gene3D" id="2.20.200.10">
    <property type="entry name" value="Outer membrane efflux proteins (OEP)"/>
    <property type="match status" value="1"/>
</dbReference>